<dbReference type="RefSeq" id="WP_193800735.1">
    <property type="nucleotide sequence ID" value="NZ_JADEWC010000014.1"/>
</dbReference>
<evidence type="ECO:0000256" key="1">
    <source>
        <dbReference type="ARBA" id="ARBA00023002"/>
    </source>
</evidence>
<dbReference type="Gene3D" id="3.30.9.10">
    <property type="entry name" value="D-Amino Acid Oxidase, subunit A, domain 2"/>
    <property type="match status" value="1"/>
</dbReference>
<dbReference type="EMBL" id="JADEWC010000014">
    <property type="protein sequence ID" value="MBE9222577.1"/>
    <property type="molecule type" value="Genomic_DNA"/>
</dbReference>
<accession>A0ABR9V407</accession>
<dbReference type="SUPFAM" id="SSF51905">
    <property type="entry name" value="FAD/NAD(P)-binding domain"/>
    <property type="match status" value="1"/>
</dbReference>
<dbReference type="InterPro" id="IPR006076">
    <property type="entry name" value="FAD-dep_OxRdtase"/>
</dbReference>
<dbReference type="Gene3D" id="3.50.50.60">
    <property type="entry name" value="FAD/NAD(P)-binding domain"/>
    <property type="match status" value="1"/>
</dbReference>
<comment type="caution">
    <text evidence="3">The sequence shown here is derived from an EMBL/GenBank/DDBJ whole genome shotgun (WGS) entry which is preliminary data.</text>
</comment>
<evidence type="ECO:0000259" key="2">
    <source>
        <dbReference type="Pfam" id="PF01266"/>
    </source>
</evidence>
<sequence length="385" mass="42787">MSNYGAIVVGAGLTGSALAYELAKKGIRVLLIDKNLGFSNGTAYSYGGIAYWCGRDDRTISLCQEGLNIQKNLSDELDYDIQYRDLDLLFTIPHDKNPDEVAKNYQDFWIKPELLSIDNSCNLEPLLNREAISGCLRFPHGHVNPRRVMEGYQKAFQKLGGEIREELVMDLETKGSRIVGITTDKNSYFADEIILCAGAFCRYFLAKVGVNLPIYFTHAQLIKTKPTDIKLRCLVMPSTTARFLMEKDVTALAKDSIWTNPSDDLQGQVLEPGAIQFLDGSLCLGQISQIRTNPHAPVDARASEEMIRGAIAHYLPSLAHLEGQWHNCQVAFSKGVPFQVGRVDEMEGLSVFSGFTSPFVFVPPLARKFTHFLTTGEGDFTLKTS</sequence>
<dbReference type="PANTHER" id="PTHR13847">
    <property type="entry name" value="SARCOSINE DEHYDROGENASE-RELATED"/>
    <property type="match status" value="1"/>
</dbReference>
<protein>
    <submittedName>
        <fullName evidence="3">FAD-binding oxidoreductase</fullName>
    </submittedName>
</protein>
<evidence type="ECO:0000313" key="4">
    <source>
        <dbReference type="Proteomes" id="UP000654604"/>
    </source>
</evidence>
<feature type="domain" description="FAD dependent oxidoreductase" evidence="2">
    <location>
        <begin position="7"/>
        <end position="367"/>
    </location>
</feature>
<dbReference type="InterPro" id="IPR036188">
    <property type="entry name" value="FAD/NAD-bd_sf"/>
</dbReference>
<reference evidence="3 4" key="1">
    <citation type="submission" date="2020-10" db="EMBL/GenBank/DDBJ databases">
        <authorList>
            <person name="Castelo-Branco R."/>
            <person name="Eusebio N."/>
            <person name="Adriana R."/>
            <person name="Vieira A."/>
            <person name="Brugerolle De Fraissinette N."/>
            <person name="Rezende De Castro R."/>
            <person name="Schneider M.P."/>
            <person name="Vasconcelos V."/>
            <person name="Leao P.N."/>
        </authorList>
    </citation>
    <scope>NUCLEOTIDE SEQUENCE [LARGE SCALE GENOMIC DNA]</scope>
    <source>
        <strain evidence="3 4">LEGE 03274</strain>
    </source>
</reference>
<dbReference type="Proteomes" id="UP000654604">
    <property type="component" value="Unassembled WGS sequence"/>
</dbReference>
<organism evidence="3 4">
    <name type="scientific">Cyanobacterium stanieri LEGE 03274</name>
    <dbReference type="NCBI Taxonomy" id="1828756"/>
    <lineage>
        <taxon>Bacteria</taxon>
        <taxon>Bacillati</taxon>
        <taxon>Cyanobacteriota</taxon>
        <taxon>Cyanophyceae</taxon>
        <taxon>Oscillatoriophycideae</taxon>
        <taxon>Chroococcales</taxon>
        <taxon>Geminocystaceae</taxon>
        <taxon>Cyanobacterium</taxon>
    </lineage>
</organism>
<dbReference type="Pfam" id="PF01266">
    <property type="entry name" value="DAO"/>
    <property type="match status" value="1"/>
</dbReference>
<keyword evidence="4" id="KW-1185">Reference proteome</keyword>
<name>A0ABR9V407_9CHRO</name>
<gene>
    <name evidence="3" type="ORF">IQ215_07685</name>
</gene>
<proteinExistence type="predicted"/>
<evidence type="ECO:0000313" key="3">
    <source>
        <dbReference type="EMBL" id="MBE9222577.1"/>
    </source>
</evidence>
<dbReference type="PANTHER" id="PTHR13847:SF287">
    <property type="entry name" value="FAD-DEPENDENT OXIDOREDUCTASE DOMAIN-CONTAINING PROTEIN 1"/>
    <property type="match status" value="1"/>
</dbReference>
<keyword evidence="1" id="KW-0560">Oxidoreductase</keyword>